<dbReference type="Proteomes" id="UP001399917">
    <property type="component" value="Unassembled WGS sequence"/>
</dbReference>
<dbReference type="SUPFAM" id="SSF52091">
    <property type="entry name" value="SpoIIaa-like"/>
    <property type="match status" value="1"/>
</dbReference>
<evidence type="ECO:0000313" key="2">
    <source>
        <dbReference type="Proteomes" id="UP001399917"/>
    </source>
</evidence>
<reference evidence="2" key="1">
    <citation type="journal article" date="2019" name="Int. J. Syst. Evol. Microbiol.">
        <title>The Global Catalogue of Microorganisms (GCM) 10K type strain sequencing project: providing services to taxonomists for standard genome sequencing and annotation.</title>
        <authorList>
            <consortium name="The Broad Institute Genomics Platform"/>
            <consortium name="The Broad Institute Genome Sequencing Center for Infectious Disease"/>
            <person name="Wu L."/>
            <person name="Ma J."/>
        </authorList>
    </citation>
    <scope>NUCLEOTIDE SEQUENCE [LARGE SCALE GENOMIC DNA]</scope>
    <source>
        <strain evidence="2">JCM 17190</strain>
    </source>
</reference>
<proteinExistence type="predicted"/>
<dbReference type="RefSeq" id="WP_344848370.1">
    <property type="nucleotide sequence ID" value="NZ_BAABDF010000007.1"/>
</dbReference>
<protein>
    <recommendedName>
        <fullName evidence="3">STAS domain-containing protein</fullName>
    </recommendedName>
</protein>
<dbReference type="InterPro" id="IPR036513">
    <property type="entry name" value="STAS_dom_sf"/>
</dbReference>
<evidence type="ECO:0008006" key="3">
    <source>
        <dbReference type="Google" id="ProtNLM"/>
    </source>
</evidence>
<comment type="caution">
    <text evidence="1">The sequence shown here is derived from an EMBL/GenBank/DDBJ whole genome shotgun (WGS) entry which is preliminary data.</text>
</comment>
<dbReference type="EMBL" id="BAABDF010000007">
    <property type="protein sequence ID" value="GAA3877575.1"/>
    <property type="molecule type" value="Genomic_DNA"/>
</dbReference>
<organism evidence="1 2">
    <name type="scientific">Celeribacter arenosi</name>
    <dbReference type="NCBI Taxonomy" id="792649"/>
    <lineage>
        <taxon>Bacteria</taxon>
        <taxon>Pseudomonadati</taxon>
        <taxon>Pseudomonadota</taxon>
        <taxon>Alphaproteobacteria</taxon>
        <taxon>Rhodobacterales</taxon>
        <taxon>Roseobacteraceae</taxon>
        <taxon>Celeribacter</taxon>
    </lineage>
</organism>
<evidence type="ECO:0000313" key="1">
    <source>
        <dbReference type="EMBL" id="GAA3877575.1"/>
    </source>
</evidence>
<keyword evidence="2" id="KW-1185">Reference proteome</keyword>
<sequence>MTVHVQLPDRLDYQSVVPLLADIGAVDDDDLVLDAAQVRHMGTLPLQAILSTVKTRAGSGKKTRLANASDSCVDMLSLFGFSPETLTQPETWT</sequence>
<gene>
    <name evidence="1" type="ORF">GCM10022404_29170</name>
</gene>
<dbReference type="Gene3D" id="3.30.750.24">
    <property type="entry name" value="STAS domain"/>
    <property type="match status" value="1"/>
</dbReference>
<accession>A0ABP7KHA7</accession>
<name>A0ABP7KHA7_9RHOB</name>